<comment type="caution">
    <text evidence="2">The sequence shown here is derived from an EMBL/GenBank/DDBJ whole genome shotgun (WGS) entry which is preliminary data.</text>
</comment>
<dbReference type="PIRSF" id="PIRSF021774">
    <property type="entry name" value="UCP021774"/>
    <property type="match status" value="1"/>
</dbReference>
<dbReference type="Pfam" id="PF03625">
    <property type="entry name" value="DUF302"/>
    <property type="match status" value="1"/>
</dbReference>
<reference evidence="2 3" key="1">
    <citation type="submission" date="2024-06" db="EMBL/GenBank/DDBJ databases">
        <title>The Natural Products Discovery Center: Release of the First 8490 Sequenced Strains for Exploring Actinobacteria Biosynthetic Diversity.</title>
        <authorList>
            <person name="Kalkreuter E."/>
            <person name="Kautsar S.A."/>
            <person name="Yang D."/>
            <person name="Bader C.D."/>
            <person name="Teijaro C.N."/>
            <person name="Fluegel L."/>
            <person name="Davis C.M."/>
            <person name="Simpson J.R."/>
            <person name="Lauterbach L."/>
            <person name="Steele A.D."/>
            <person name="Gui C."/>
            <person name="Meng S."/>
            <person name="Li G."/>
            <person name="Viehrig K."/>
            <person name="Ye F."/>
            <person name="Su P."/>
            <person name="Kiefer A.F."/>
            <person name="Nichols A."/>
            <person name="Cepeda A.J."/>
            <person name="Yan W."/>
            <person name="Fan B."/>
            <person name="Jiang Y."/>
            <person name="Adhikari A."/>
            <person name="Zheng C.-J."/>
            <person name="Schuster L."/>
            <person name="Cowan T.M."/>
            <person name="Smanski M.J."/>
            <person name="Chevrette M.G."/>
            <person name="De Carvalho L.P.S."/>
            <person name="Shen B."/>
        </authorList>
    </citation>
    <scope>NUCLEOTIDE SEQUENCE [LARGE SCALE GENOMIC DNA]</scope>
    <source>
        <strain evidence="2 3">NPDC050403</strain>
    </source>
</reference>
<protein>
    <submittedName>
        <fullName evidence="2">DUF302 domain-containing protein</fullName>
    </submittedName>
</protein>
<evidence type="ECO:0000259" key="1">
    <source>
        <dbReference type="Pfam" id="PF03625"/>
    </source>
</evidence>
<proteinExistence type="predicted"/>
<sequence>MQLGLSTTLHTGFDEAVDRTRDALARQGFGVLTEIDMRATMKAKLDVDMEDYLILGACNPSLAHRAVGVDRRIGLLLPCNVIVRRDPDAETDIIVEAMNPQVMVEVTDDRALCPVAEDATVALQAAIDSLTTVRP</sequence>
<name>A0ABV3G4W3_9NOCA</name>
<dbReference type="CDD" id="cd14797">
    <property type="entry name" value="DUF302"/>
    <property type="match status" value="1"/>
</dbReference>
<dbReference type="RefSeq" id="WP_355084961.1">
    <property type="nucleotide sequence ID" value="NZ_JBEXKW010000012.1"/>
</dbReference>
<dbReference type="InterPro" id="IPR035923">
    <property type="entry name" value="TT1751-like_sf"/>
</dbReference>
<gene>
    <name evidence="2" type="ORF">AB0I48_33530</name>
</gene>
<keyword evidence="3" id="KW-1185">Reference proteome</keyword>
<dbReference type="PANTHER" id="PTHR38342:SF1">
    <property type="entry name" value="SLR5037 PROTEIN"/>
    <property type="match status" value="1"/>
</dbReference>
<dbReference type="Gene3D" id="3.30.310.70">
    <property type="entry name" value="TT1751-like domain"/>
    <property type="match status" value="1"/>
</dbReference>
<evidence type="ECO:0000313" key="2">
    <source>
        <dbReference type="EMBL" id="MEV0712490.1"/>
    </source>
</evidence>
<feature type="domain" description="DUF302" evidence="1">
    <location>
        <begin position="35"/>
        <end position="100"/>
    </location>
</feature>
<dbReference type="PANTHER" id="PTHR38342">
    <property type="entry name" value="SLR5037 PROTEIN"/>
    <property type="match status" value="1"/>
</dbReference>
<accession>A0ABV3G4W3</accession>
<organism evidence="2 3">
    <name type="scientific">Nocardia aurea</name>
    <dbReference type="NCBI Taxonomy" id="2144174"/>
    <lineage>
        <taxon>Bacteria</taxon>
        <taxon>Bacillati</taxon>
        <taxon>Actinomycetota</taxon>
        <taxon>Actinomycetes</taxon>
        <taxon>Mycobacteriales</taxon>
        <taxon>Nocardiaceae</taxon>
        <taxon>Nocardia</taxon>
    </lineage>
</organism>
<dbReference type="Proteomes" id="UP001551695">
    <property type="component" value="Unassembled WGS sequence"/>
</dbReference>
<dbReference type="SUPFAM" id="SSF103247">
    <property type="entry name" value="TT1751-like"/>
    <property type="match status" value="1"/>
</dbReference>
<dbReference type="EMBL" id="JBFAKC010000021">
    <property type="protein sequence ID" value="MEV0712490.1"/>
    <property type="molecule type" value="Genomic_DNA"/>
</dbReference>
<dbReference type="InterPro" id="IPR005180">
    <property type="entry name" value="DUF302"/>
</dbReference>
<evidence type="ECO:0000313" key="3">
    <source>
        <dbReference type="Proteomes" id="UP001551695"/>
    </source>
</evidence>
<dbReference type="InterPro" id="IPR016796">
    <property type="entry name" value="UCP021774"/>
</dbReference>